<keyword evidence="2" id="KW-1185">Reference proteome</keyword>
<sequence>MRKFTKERNLVKPTKRLFATTFLTLRAMYIQRKNLRILVLSTDWTSSKFAKETLGKEVANLIISAQFWSDVVRALTVCGPLTIVLRLVDGEKKPPVDYIYEAMDRAKEIIARGFHGVKKQYDKVFEIIDARWSNQLHRPLHVVRHVLNPGLFYKAQEKGTLLTTLWDEYYACVEKMIPDTTIHNLLVPELPRYKMADRLFGYGPAKRAKDTRSSGK</sequence>
<protein>
    <submittedName>
        <fullName evidence="1">Uncharacterized protein</fullName>
    </submittedName>
</protein>
<dbReference type="EMBL" id="JAWPEI010000012">
    <property type="protein sequence ID" value="KAK4708674.1"/>
    <property type="molecule type" value="Genomic_DNA"/>
</dbReference>
<organism evidence="1 2">
    <name type="scientific">Solanum pinnatisectum</name>
    <name type="common">tansyleaf nightshade</name>
    <dbReference type="NCBI Taxonomy" id="50273"/>
    <lineage>
        <taxon>Eukaryota</taxon>
        <taxon>Viridiplantae</taxon>
        <taxon>Streptophyta</taxon>
        <taxon>Embryophyta</taxon>
        <taxon>Tracheophyta</taxon>
        <taxon>Spermatophyta</taxon>
        <taxon>Magnoliopsida</taxon>
        <taxon>eudicotyledons</taxon>
        <taxon>Gunneridae</taxon>
        <taxon>Pentapetalae</taxon>
        <taxon>asterids</taxon>
        <taxon>lamiids</taxon>
        <taxon>Solanales</taxon>
        <taxon>Solanaceae</taxon>
        <taxon>Solanoideae</taxon>
        <taxon>Solaneae</taxon>
        <taxon>Solanum</taxon>
    </lineage>
</organism>
<evidence type="ECO:0000313" key="1">
    <source>
        <dbReference type="EMBL" id="KAK4708674.1"/>
    </source>
</evidence>
<proteinExistence type="predicted"/>
<dbReference type="Proteomes" id="UP001311915">
    <property type="component" value="Unassembled WGS sequence"/>
</dbReference>
<accession>A0AAV9K5T3</accession>
<comment type="caution">
    <text evidence="1">The sequence shown here is derived from an EMBL/GenBank/DDBJ whole genome shotgun (WGS) entry which is preliminary data.</text>
</comment>
<reference evidence="1 2" key="1">
    <citation type="submission" date="2023-10" db="EMBL/GenBank/DDBJ databases">
        <title>Genome-Wide Identification Analysis in wild type Solanum Pinnatisectum Reveals Some Genes Defensing Phytophthora Infestans.</title>
        <authorList>
            <person name="Sun C."/>
        </authorList>
    </citation>
    <scope>NUCLEOTIDE SEQUENCE [LARGE SCALE GENOMIC DNA]</scope>
    <source>
        <strain evidence="1">LQN</strain>
        <tissue evidence="1">Leaf</tissue>
    </source>
</reference>
<dbReference type="InterPro" id="IPR012337">
    <property type="entry name" value="RNaseH-like_sf"/>
</dbReference>
<dbReference type="SUPFAM" id="SSF53098">
    <property type="entry name" value="Ribonuclease H-like"/>
    <property type="match status" value="1"/>
</dbReference>
<name>A0AAV9K5T3_9SOLN</name>
<gene>
    <name evidence="1" type="ORF">R3W88_029599</name>
</gene>
<dbReference type="AlphaFoldDB" id="A0AAV9K5T3"/>
<evidence type="ECO:0000313" key="2">
    <source>
        <dbReference type="Proteomes" id="UP001311915"/>
    </source>
</evidence>